<proteinExistence type="predicted"/>
<name>A0A3G9JMM0_9FIRM</name>
<gene>
    <name evidence="1" type="ORF">SG0102_03920</name>
</gene>
<dbReference type="OrthoDB" id="3035375at2"/>
<sequence length="82" mass="9387">MTYDESPVEVQYERCKQAMEILRNNVKDAATMAAIDDAYKNCQENGATQWNVGQLRLTIIETNAMRGYDEFCPLDEVTSLFD</sequence>
<reference evidence="1 2" key="1">
    <citation type="submission" date="2018-11" db="EMBL/GenBank/DDBJ databases">
        <title>Novel Erysipelotrichaceae bacterium isolated from small intestine of a swine.</title>
        <authorList>
            <person name="Kim J.S."/>
            <person name="Choe H."/>
            <person name="Lee Y.R."/>
            <person name="Kim K.M."/>
            <person name="Park D.S."/>
        </authorList>
    </citation>
    <scope>NUCLEOTIDE SEQUENCE [LARGE SCALE GENOMIC DNA]</scope>
    <source>
        <strain evidence="1 2">SG0102</strain>
    </source>
</reference>
<dbReference type="RefSeq" id="WP_125118408.1">
    <property type="nucleotide sequence ID" value="NZ_AP019309.1"/>
</dbReference>
<dbReference type="EMBL" id="AP019309">
    <property type="protein sequence ID" value="BBH25458.1"/>
    <property type="molecule type" value="Genomic_DNA"/>
</dbReference>
<dbReference type="Proteomes" id="UP000268059">
    <property type="component" value="Chromosome"/>
</dbReference>
<organism evidence="1 2">
    <name type="scientific">Intestinibaculum porci</name>
    <dbReference type="NCBI Taxonomy" id="2487118"/>
    <lineage>
        <taxon>Bacteria</taxon>
        <taxon>Bacillati</taxon>
        <taxon>Bacillota</taxon>
        <taxon>Erysipelotrichia</taxon>
        <taxon>Erysipelotrichales</taxon>
        <taxon>Erysipelotrichaceae</taxon>
        <taxon>Intestinibaculum</taxon>
    </lineage>
</organism>
<dbReference type="KEGG" id="ebm:SG0102_03920"/>
<evidence type="ECO:0000313" key="2">
    <source>
        <dbReference type="Proteomes" id="UP000268059"/>
    </source>
</evidence>
<accession>A0A3G9JMM0</accession>
<evidence type="ECO:0000313" key="1">
    <source>
        <dbReference type="EMBL" id="BBH25458.1"/>
    </source>
</evidence>
<keyword evidence="2" id="KW-1185">Reference proteome</keyword>
<dbReference type="AlphaFoldDB" id="A0A3G9JMM0"/>
<protein>
    <submittedName>
        <fullName evidence="1">Uncharacterized protein</fullName>
    </submittedName>
</protein>
<dbReference type="InParanoid" id="A0A3G9JMM0"/>